<sequence length="145" mass="15893">MPKSEASVTINAPIEKIFDAVADQEKAARYHASGVLTAVNGKPDEVGSSADFDYRVVVGMTVHAKLTVLEVDKPRRLVLEMSGTMPGEWTWNLEQEGQAVKVNFTIDYRVPGGILGKIANQLFLGRINQGNLETTLRGLKVYCET</sequence>
<dbReference type="CDD" id="cd07812">
    <property type="entry name" value="SRPBCC"/>
    <property type="match status" value="1"/>
</dbReference>
<gene>
    <name evidence="1" type="ORF">LCGC14_1237910</name>
</gene>
<organism evidence="1">
    <name type="scientific">marine sediment metagenome</name>
    <dbReference type="NCBI Taxonomy" id="412755"/>
    <lineage>
        <taxon>unclassified sequences</taxon>
        <taxon>metagenomes</taxon>
        <taxon>ecological metagenomes</taxon>
    </lineage>
</organism>
<dbReference type="InterPro" id="IPR019587">
    <property type="entry name" value="Polyketide_cyclase/dehydratase"/>
</dbReference>
<evidence type="ECO:0000313" key="1">
    <source>
        <dbReference type="EMBL" id="KKM90511.1"/>
    </source>
</evidence>
<dbReference type="Pfam" id="PF10604">
    <property type="entry name" value="Polyketide_cyc2"/>
    <property type="match status" value="1"/>
</dbReference>
<dbReference type="InterPro" id="IPR023393">
    <property type="entry name" value="START-like_dom_sf"/>
</dbReference>
<evidence type="ECO:0008006" key="2">
    <source>
        <dbReference type="Google" id="ProtNLM"/>
    </source>
</evidence>
<dbReference type="SUPFAM" id="SSF55961">
    <property type="entry name" value="Bet v1-like"/>
    <property type="match status" value="1"/>
</dbReference>
<protein>
    <recommendedName>
        <fullName evidence="2">Coenzyme Q-binding protein COQ10 START domain-containing protein</fullName>
    </recommendedName>
</protein>
<accession>A0A0F9LTT0</accession>
<dbReference type="Gene3D" id="3.30.530.20">
    <property type="match status" value="1"/>
</dbReference>
<dbReference type="AlphaFoldDB" id="A0A0F9LTT0"/>
<dbReference type="EMBL" id="LAZR01006662">
    <property type="protein sequence ID" value="KKM90511.1"/>
    <property type="molecule type" value="Genomic_DNA"/>
</dbReference>
<reference evidence="1" key="1">
    <citation type="journal article" date="2015" name="Nature">
        <title>Complex archaea that bridge the gap between prokaryotes and eukaryotes.</title>
        <authorList>
            <person name="Spang A."/>
            <person name="Saw J.H."/>
            <person name="Jorgensen S.L."/>
            <person name="Zaremba-Niedzwiedzka K."/>
            <person name="Martijn J."/>
            <person name="Lind A.E."/>
            <person name="van Eijk R."/>
            <person name="Schleper C."/>
            <person name="Guy L."/>
            <person name="Ettema T.J."/>
        </authorList>
    </citation>
    <scope>NUCLEOTIDE SEQUENCE</scope>
</reference>
<proteinExistence type="predicted"/>
<comment type="caution">
    <text evidence="1">The sequence shown here is derived from an EMBL/GenBank/DDBJ whole genome shotgun (WGS) entry which is preliminary data.</text>
</comment>
<name>A0A0F9LTT0_9ZZZZ</name>